<sequence>MSFSLILGPDSSYVNELCGGTLGFLRHWILTNICVTQANILTFASSTTARASGTFPYRFIFTSTTSANRLAPFIFDTKAFDQ</sequence>
<dbReference type="AlphaFoldDB" id="A0A371GZ39"/>
<evidence type="ECO:0000313" key="2">
    <source>
        <dbReference type="Proteomes" id="UP000257109"/>
    </source>
</evidence>
<keyword evidence="2" id="KW-1185">Reference proteome</keyword>
<organism evidence="1 2">
    <name type="scientific">Mucuna pruriens</name>
    <name type="common">Velvet bean</name>
    <name type="synonym">Dolichos pruriens</name>
    <dbReference type="NCBI Taxonomy" id="157652"/>
    <lineage>
        <taxon>Eukaryota</taxon>
        <taxon>Viridiplantae</taxon>
        <taxon>Streptophyta</taxon>
        <taxon>Embryophyta</taxon>
        <taxon>Tracheophyta</taxon>
        <taxon>Spermatophyta</taxon>
        <taxon>Magnoliopsida</taxon>
        <taxon>eudicotyledons</taxon>
        <taxon>Gunneridae</taxon>
        <taxon>Pentapetalae</taxon>
        <taxon>rosids</taxon>
        <taxon>fabids</taxon>
        <taxon>Fabales</taxon>
        <taxon>Fabaceae</taxon>
        <taxon>Papilionoideae</taxon>
        <taxon>50 kb inversion clade</taxon>
        <taxon>NPAAA clade</taxon>
        <taxon>indigoferoid/millettioid clade</taxon>
        <taxon>Phaseoleae</taxon>
        <taxon>Mucuna</taxon>
    </lineage>
</organism>
<feature type="non-terminal residue" evidence="1">
    <location>
        <position position="1"/>
    </location>
</feature>
<name>A0A371GZ39_MUCPR</name>
<comment type="caution">
    <text evidence="1">The sequence shown here is derived from an EMBL/GenBank/DDBJ whole genome shotgun (WGS) entry which is preliminary data.</text>
</comment>
<dbReference type="OrthoDB" id="1743935at2759"/>
<dbReference type="EMBL" id="QJKJ01004045">
    <property type="protein sequence ID" value="RDX95795.1"/>
    <property type="molecule type" value="Genomic_DNA"/>
</dbReference>
<proteinExistence type="predicted"/>
<dbReference type="Proteomes" id="UP000257109">
    <property type="component" value="Unassembled WGS sequence"/>
</dbReference>
<protein>
    <submittedName>
        <fullName evidence="1">Uncharacterized protein</fullName>
    </submittedName>
</protein>
<gene>
    <name evidence="1" type="ORF">CR513_21638</name>
</gene>
<evidence type="ECO:0000313" key="1">
    <source>
        <dbReference type="EMBL" id="RDX95795.1"/>
    </source>
</evidence>
<reference evidence="1" key="1">
    <citation type="submission" date="2018-05" db="EMBL/GenBank/DDBJ databases">
        <title>Draft genome of Mucuna pruriens seed.</title>
        <authorList>
            <person name="Nnadi N.E."/>
            <person name="Vos R."/>
            <person name="Hasami M.H."/>
            <person name="Devisetty U.K."/>
            <person name="Aguiy J.C."/>
        </authorList>
    </citation>
    <scope>NUCLEOTIDE SEQUENCE [LARGE SCALE GENOMIC DNA]</scope>
    <source>
        <strain evidence="1">JCA_2017</strain>
    </source>
</reference>
<accession>A0A371GZ39</accession>